<organism evidence="3 4">
    <name type="scientific">Modestobacter versicolor</name>
    <dbReference type="NCBI Taxonomy" id="429133"/>
    <lineage>
        <taxon>Bacteria</taxon>
        <taxon>Bacillati</taxon>
        <taxon>Actinomycetota</taxon>
        <taxon>Actinomycetes</taxon>
        <taxon>Geodermatophilales</taxon>
        <taxon>Geodermatophilaceae</taxon>
        <taxon>Modestobacter</taxon>
    </lineage>
</organism>
<proteinExistence type="predicted"/>
<dbReference type="OrthoDB" id="5192819at2"/>
<comment type="caution">
    <text evidence="3">The sequence shown here is derived from an EMBL/GenBank/DDBJ whole genome shotgun (WGS) entry which is preliminary data.</text>
</comment>
<keyword evidence="1" id="KW-1133">Transmembrane helix</keyword>
<dbReference type="AlphaFoldDB" id="A0A323V404"/>
<reference evidence="3 4" key="1">
    <citation type="submission" date="2018-06" db="EMBL/GenBank/DDBJ databases">
        <title>Draft genome sequence of Modestobacter versicolor CP153-2.</title>
        <authorList>
            <person name="Gundlapally S.R."/>
        </authorList>
    </citation>
    <scope>NUCLEOTIDE SEQUENCE [LARGE SCALE GENOMIC DNA]</scope>
    <source>
        <strain evidence="3 4">CP153-2</strain>
    </source>
</reference>
<evidence type="ECO:0000313" key="2">
    <source>
        <dbReference type="EMBL" id="MBB3676843.1"/>
    </source>
</evidence>
<dbReference type="Proteomes" id="UP000247602">
    <property type="component" value="Unassembled WGS sequence"/>
</dbReference>
<keyword evidence="1" id="KW-0472">Membrane</keyword>
<dbReference type="EMBL" id="QKNV01000320">
    <property type="protein sequence ID" value="PZA19515.1"/>
    <property type="molecule type" value="Genomic_DNA"/>
</dbReference>
<reference evidence="2 5" key="2">
    <citation type="submission" date="2020-08" db="EMBL/GenBank/DDBJ databases">
        <title>Sequencing the genomes of 1000 actinobacteria strains.</title>
        <authorList>
            <person name="Klenk H.-P."/>
        </authorList>
    </citation>
    <scope>NUCLEOTIDE SEQUENCE [LARGE SCALE GENOMIC DNA]</scope>
    <source>
        <strain evidence="2 5">DSM 16678</strain>
    </source>
</reference>
<evidence type="ECO:0000313" key="3">
    <source>
        <dbReference type="EMBL" id="PZA19515.1"/>
    </source>
</evidence>
<feature type="transmembrane region" description="Helical" evidence="1">
    <location>
        <begin position="126"/>
        <end position="144"/>
    </location>
</feature>
<feature type="transmembrane region" description="Helical" evidence="1">
    <location>
        <begin position="101"/>
        <end position="120"/>
    </location>
</feature>
<protein>
    <submittedName>
        <fullName evidence="3">Uncharacterized protein</fullName>
    </submittedName>
</protein>
<evidence type="ECO:0000313" key="5">
    <source>
        <dbReference type="Proteomes" id="UP000580718"/>
    </source>
</evidence>
<dbReference type="EMBL" id="JACIBU010000001">
    <property type="protein sequence ID" value="MBB3676843.1"/>
    <property type="molecule type" value="Genomic_DNA"/>
</dbReference>
<keyword evidence="4" id="KW-1185">Reference proteome</keyword>
<keyword evidence="1" id="KW-0812">Transmembrane</keyword>
<name>A0A323V404_9ACTN</name>
<gene>
    <name evidence="3" type="ORF">DMO24_20320</name>
    <name evidence="2" type="ORF">FHX36_002578</name>
</gene>
<dbReference type="Proteomes" id="UP000580718">
    <property type="component" value="Unassembled WGS sequence"/>
</dbReference>
<feature type="transmembrane region" description="Helical" evidence="1">
    <location>
        <begin position="55"/>
        <end position="75"/>
    </location>
</feature>
<accession>A0A323V404</accession>
<evidence type="ECO:0000313" key="4">
    <source>
        <dbReference type="Proteomes" id="UP000247602"/>
    </source>
</evidence>
<dbReference type="RefSeq" id="WP_110554042.1">
    <property type="nucleotide sequence ID" value="NZ_JACIBU010000001.1"/>
</dbReference>
<sequence>MTGLPDPEAAAAQLDVLDADRAALADRIVQPWWWDVALGLGFAGLVASYSSHRIWVIGAAVVVFLALVRLLGVVYRRSTGVWWDAREVGPVQGRVRRAARWWGPAFLGAMGVGAGLEFLLDVRGAMVVTGVVLGTAVALSSRWVSRTYAAGLRAGA</sequence>
<evidence type="ECO:0000256" key="1">
    <source>
        <dbReference type="SAM" id="Phobius"/>
    </source>
</evidence>